<evidence type="ECO:0000313" key="9">
    <source>
        <dbReference type="EMBL" id="AVP96228.1"/>
    </source>
</evidence>
<feature type="transmembrane region" description="Helical" evidence="8">
    <location>
        <begin position="905"/>
        <end position="926"/>
    </location>
</feature>
<reference evidence="9 10" key="1">
    <citation type="submission" date="2018-03" db="EMBL/GenBank/DDBJ databases">
        <title>Ahniella affigens gen. nov., sp. nov., a gammaproteobacterium isolated from sandy soil near a stream.</title>
        <authorList>
            <person name="Ko Y."/>
            <person name="Kim J.-H."/>
        </authorList>
    </citation>
    <scope>NUCLEOTIDE SEQUENCE [LARGE SCALE GENOMIC DNA]</scope>
    <source>
        <strain evidence="9 10">D13</strain>
    </source>
</reference>
<evidence type="ECO:0000256" key="4">
    <source>
        <dbReference type="ARBA" id="ARBA00022519"/>
    </source>
</evidence>
<feature type="transmembrane region" description="Helical" evidence="8">
    <location>
        <begin position="12"/>
        <end position="32"/>
    </location>
</feature>
<name>A0A2P1PN25_9GAMM</name>
<dbReference type="KEGG" id="xba:C7S18_03025"/>
<comment type="subcellular location">
    <subcellularLocation>
        <location evidence="1">Cell inner membrane</location>
        <topology evidence="1">Multi-pass membrane protein</topology>
    </subcellularLocation>
</comment>
<feature type="transmembrane region" description="Helical" evidence="8">
    <location>
        <begin position="331"/>
        <end position="351"/>
    </location>
</feature>
<evidence type="ECO:0000256" key="2">
    <source>
        <dbReference type="ARBA" id="ARBA00022448"/>
    </source>
</evidence>
<evidence type="ECO:0000256" key="5">
    <source>
        <dbReference type="ARBA" id="ARBA00022692"/>
    </source>
</evidence>
<feature type="transmembrane region" description="Helical" evidence="8">
    <location>
        <begin position="854"/>
        <end position="872"/>
    </location>
</feature>
<proteinExistence type="predicted"/>
<keyword evidence="2" id="KW-0813">Transport</keyword>
<dbReference type="InterPro" id="IPR027463">
    <property type="entry name" value="AcrB_DN_DC_subdom"/>
</dbReference>
<feature type="transmembrane region" description="Helical" evidence="8">
    <location>
        <begin position="429"/>
        <end position="451"/>
    </location>
</feature>
<organism evidence="9 10">
    <name type="scientific">Ahniella affigens</name>
    <dbReference type="NCBI Taxonomy" id="2021234"/>
    <lineage>
        <taxon>Bacteria</taxon>
        <taxon>Pseudomonadati</taxon>
        <taxon>Pseudomonadota</taxon>
        <taxon>Gammaproteobacteria</taxon>
        <taxon>Lysobacterales</taxon>
        <taxon>Rhodanobacteraceae</taxon>
        <taxon>Ahniella</taxon>
    </lineage>
</organism>
<evidence type="ECO:0000256" key="1">
    <source>
        <dbReference type="ARBA" id="ARBA00004429"/>
    </source>
</evidence>
<dbReference type="GO" id="GO:0005886">
    <property type="term" value="C:plasma membrane"/>
    <property type="evidence" value="ECO:0007669"/>
    <property type="project" value="UniProtKB-SubCell"/>
</dbReference>
<dbReference type="AlphaFoldDB" id="A0A2P1PN25"/>
<dbReference type="Pfam" id="PF00873">
    <property type="entry name" value="ACR_tran"/>
    <property type="match status" value="1"/>
</dbReference>
<keyword evidence="3" id="KW-1003">Cell membrane</keyword>
<dbReference type="Gene3D" id="3.30.70.1320">
    <property type="entry name" value="Multidrug efflux transporter AcrB pore domain like"/>
    <property type="match status" value="1"/>
</dbReference>
<evidence type="ECO:0000256" key="7">
    <source>
        <dbReference type="ARBA" id="ARBA00023136"/>
    </source>
</evidence>
<dbReference type="SUPFAM" id="SSF82693">
    <property type="entry name" value="Multidrug efflux transporter AcrB pore domain, PN1, PN2, PC1 and PC2 subdomains"/>
    <property type="match status" value="3"/>
</dbReference>
<dbReference type="SUPFAM" id="SSF82866">
    <property type="entry name" value="Multidrug efflux transporter AcrB transmembrane domain"/>
    <property type="match status" value="2"/>
</dbReference>
<reference evidence="9 10" key="2">
    <citation type="submission" date="2018-03" db="EMBL/GenBank/DDBJ databases">
        <authorList>
            <person name="Keele B.F."/>
        </authorList>
    </citation>
    <scope>NUCLEOTIDE SEQUENCE [LARGE SCALE GENOMIC DNA]</scope>
    <source>
        <strain evidence="9 10">D13</strain>
    </source>
</reference>
<dbReference type="Proteomes" id="UP000241074">
    <property type="component" value="Chromosome"/>
</dbReference>
<feature type="transmembrane region" description="Helical" evidence="8">
    <location>
        <begin position="879"/>
        <end position="899"/>
    </location>
</feature>
<keyword evidence="6 8" id="KW-1133">Transmembrane helix</keyword>
<dbReference type="RefSeq" id="WP_106890157.1">
    <property type="nucleotide sequence ID" value="NZ_CP027860.1"/>
</dbReference>
<keyword evidence="7 8" id="KW-0472">Membrane</keyword>
<feature type="transmembrane region" description="Helical" evidence="8">
    <location>
        <begin position="524"/>
        <end position="545"/>
    </location>
</feature>
<protein>
    <submittedName>
        <fullName evidence="9">Multidrug transporter AcrB</fullName>
    </submittedName>
</protein>
<feature type="transmembrane region" description="Helical" evidence="8">
    <location>
        <begin position="457"/>
        <end position="479"/>
    </location>
</feature>
<accession>A0A2P1PN25</accession>
<dbReference type="SUPFAM" id="SSF82714">
    <property type="entry name" value="Multidrug efflux transporter AcrB TolC docking domain, DN and DC subdomains"/>
    <property type="match status" value="2"/>
</dbReference>
<dbReference type="InterPro" id="IPR001036">
    <property type="entry name" value="Acrflvin-R"/>
</dbReference>
<dbReference type="Gene3D" id="3.30.2090.10">
    <property type="entry name" value="Multidrug efflux transporter AcrB TolC docking domain, DN and DC subdomains"/>
    <property type="match status" value="2"/>
</dbReference>
<evidence type="ECO:0000256" key="8">
    <source>
        <dbReference type="SAM" id="Phobius"/>
    </source>
</evidence>
<evidence type="ECO:0000256" key="6">
    <source>
        <dbReference type="ARBA" id="ARBA00022989"/>
    </source>
</evidence>
<evidence type="ECO:0000313" key="10">
    <source>
        <dbReference type="Proteomes" id="UP000241074"/>
    </source>
</evidence>
<gene>
    <name evidence="9" type="ORF">C7S18_03025</name>
</gene>
<keyword evidence="4" id="KW-0997">Cell inner membrane</keyword>
<dbReference type="Gene3D" id="3.30.70.1440">
    <property type="entry name" value="Multidrug efflux transporter AcrB pore domain"/>
    <property type="match status" value="1"/>
</dbReference>
<keyword evidence="10" id="KW-1185">Reference proteome</keyword>
<dbReference type="PANTHER" id="PTHR32063">
    <property type="match status" value="1"/>
</dbReference>
<evidence type="ECO:0000256" key="3">
    <source>
        <dbReference type="ARBA" id="ARBA00022475"/>
    </source>
</evidence>
<feature type="transmembrane region" description="Helical" evidence="8">
    <location>
        <begin position="358"/>
        <end position="379"/>
    </location>
</feature>
<dbReference type="FunFam" id="1.20.1640.10:FF:000001">
    <property type="entry name" value="Efflux pump membrane transporter"/>
    <property type="match status" value="1"/>
</dbReference>
<dbReference type="PANTHER" id="PTHR32063:SF14">
    <property type="entry name" value="BLL4319 PROTEIN"/>
    <property type="match status" value="1"/>
</dbReference>
<dbReference type="Gene3D" id="1.20.1640.10">
    <property type="entry name" value="Multidrug efflux transporter AcrB transmembrane domain"/>
    <property type="match status" value="2"/>
</dbReference>
<dbReference type="Gene3D" id="3.30.70.1430">
    <property type="entry name" value="Multidrug efflux transporter AcrB pore domain"/>
    <property type="match status" value="2"/>
</dbReference>
<dbReference type="GO" id="GO:0042910">
    <property type="term" value="F:xenobiotic transmembrane transporter activity"/>
    <property type="evidence" value="ECO:0007669"/>
    <property type="project" value="TreeGrafter"/>
</dbReference>
<dbReference type="EMBL" id="CP027860">
    <property type="protein sequence ID" value="AVP96228.1"/>
    <property type="molecule type" value="Genomic_DNA"/>
</dbReference>
<keyword evidence="5 8" id="KW-0812">Transmembrane</keyword>
<sequence length="1028" mass="111956">MNISELCIRRPVFATVINLLIILIGVVCYTRLPVRQTPKIDTPVVNVNTFYPGANAAVIESQITKPIEDALAGIEGVDFIQSNSRAEQSNVTVVFNLDRSPDGAASDVRDRVNQAREFLPLDAREPVVQKQEADSQPIIWLSFNSDRHSQLEVADYARRLVKDRLQAIPGVAEARLFAAQYSMRIWLDADRLAAQGLTPDDVERALRNQNVEIPAGRIESTEREFTVLAETDLGTPEQFMSVVLRDDPGYLVRLGDVARIELGPDNDRWFGRFNGKPAVPLGLVRQSVANPLDISKGVKAALPEIQQQLPEGMSVEIGYDSTIFIQASLDAVYEAVIEAVALVVLVIFLFLRSARATIIPLVTIPVSLIGACVLMYAFGFSINTLTLLALVLAIGLVVDDAIVMLENVHRHIELGKSRFAAAIEGAKEISFAIIAMTLTLAAVYLPVAFSAGATGRLFVEFALTLAGAVIVSGFVALTLSPMMCSKLLADSHQTQGWFYELGERWLNALTDIYKRWLAMALRTPGLVVSVATVLGLGAIALFLVVPMSRLPSELAPKEDPGFVFTFGMGPEGATVQYMDRYARMIEAAYAEVPEIERYFVFVGWPSVNNTMSFPRLKDWSERDRSAEEVAGELFGRFTQIPGIMAFPQVPAALGGGFNSRDFEMVVQTTESYERLGEIMAAMKAELGNDPRFIQPRADLEMNKPELRVNLNRDKTASVGADIATVGRTLETLMGGRNVTRFKRGSEQYNVIVQLDKGERQTPDALTAVYVRSRTGDMVQLSNLLDVSETVAPRELAHFNKLRSASISASLAPGFALGEAITAADAALRKVARGEATYDLSGQSREFRKVQSSSLMLFGLALAFIYLVLAAQFESFLDPMVILLSVPLAIAGALLTLKLTGGSINVYSQIGLITLVGLIAKHGILIVEFSHQLRDRGLSLLDATIEASSLRLRPILMTTAAMALGALPLALAAGAGAEARQDIGWVIVGGLSIGTLFTLFVVPSFYVLLGRWRQRASVGARAHSEQPAH</sequence>
<dbReference type="OrthoDB" id="9757904at2"/>
<feature type="transmembrane region" description="Helical" evidence="8">
    <location>
        <begin position="982"/>
        <end position="1008"/>
    </location>
</feature>
<dbReference type="PRINTS" id="PR00702">
    <property type="entry name" value="ACRIFLAVINRP"/>
</dbReference>
<feature type="transmembrane region" description="Helical" evidence="8">
    <location>
        <begin position="954"/>
        <end position="976"/>
    </location>
</feature>